<evidence type="ECO:0000256" key="1">
    <source>
        <dbReference type="ARBA" id="ARBA00009242"/>
    </source>
</evidence>
<dbReference type="Pfam" id="PF03561">
    <property type="entry name" value="Allantoicase"/>
    <property type="match status" value="2"/>
</dbReference>
<evidence type="ECO:0000256" key="3">
    <source>
        <dbReference type="HAMAP-Rule" id="MF_00813"/>
    </source>
</evidence>
<dbReference type="PANTHER" id="PTHR12045:SF3">
    <property type="entry name" value="INACTIVE ALLANTOICASE-RELATED"/>
    <property type="match status" value="1"/>
</dbReference>
<dbReference type="RefSeq" id="WP_131154744.1">
    <property type="nucleotide sequence ID" value="NZ_CP036402.1"/>
</dbReference>
<evidence type="ECO:0000259" key="6">
    <source>
        <dbReference type="Pfam" id="PF09349"/>
    </source>
</evidence>
<dbReference type="PANTHER" id="PTHR12045">
    <property type="entry name" value="ALLANTOICASE"/>
    <property type="match status" value="1"/>
</dbReference>
<proteinExistence type="inferred from homology"/>
<dbReference type="Proteomes" id="UP000291469">
    <property type="component" value="Chromosome"/>
</dbReference>
<dbReference type="Gene3D" id="1.10.3330.10">
    <property type="entry name" value="Oxo-4-hydroxy-4-carboxy-5-ureidoimidazoline decarboxylase"/>
    <property type="match status" value="1"/>
</dbReference>
<comment type="catalytic activity">
    <reaction evidence="3">
        <text>allantoate + H2O = (S)-ureidoglycolate + urea</text>
        <dbReference type="Rhea" id="RHEA:11016"/>
        <dbReference type="ChEBI" id="CHEBI:15377"/>
        <dbReference type="ChEBI" id="CHEBI:16199"/>
        <dbReference type="ChEBI" id="CHEBI:17536"/>
        <dbReference type="ChEBI" id="CHEBI:57296"/>
        <dbReference type="EC" id="3.5.3.4"/>
    </reaction>
</comment>
<dbReference type="OrthoDB" id="2078334at2"/>
<evidence type="ECO:0000256" key="2">
    <source>
        <dbReference type="ARBA" id="ARBA00022631"/>
    </source>
</evidence>
<evidence type="ECO:0000259" key="5">
    <source>
        <dbReference type="Pfam" id="PF03561"/>
    </source>
</evidence>
<dbReference type="SUPFAM" id="SSF158694">
    <property type="entry name" value="UraD-Like"/>
    <property type="match status" value="1"/>
</dbReference>
<dbReference type="Gene3D" id="2.60.120.260">
    <property type="entry name" value="Galactose-binding domain-like"/>
    <property type="match status" value="2"/>
</dbReference>
<dbReference type="EC" id="3.5.3.4" evidence="3"/>
<evidence type="ECO:0000256" key="4">
    <source>
        <dbReference type="SAM" id="MobiDB-lite"/>
    </source>
</evidence>
<dbReference type="HAMAP" id="MF_00813">
    <property type="entry name" value="Allantoicase"/>
    <property type="match status" value="1"/>
</dbReference>
<reference evidence="7 8" key="1">
    <citation type="submission" date="2019-01" db="EMBL/GenBank/DDBJ databases">
        <title>Egibacter rhizosphaerae EGI 80759T.</title>
        <authorList>
            <person name="Chen D.-D."/>
            <person name="Tian Y."/>
            <person name="Jiao J.-Y."/>
            <person name="Zhang X.-T."/>
            <person name="Zhang Y.-G."/>
            <person name="Zhang Y."/>
            <person name="Xiao M."/>
            <person name="Shu W.-S."/>
            <person name="Li W.-J."/>
        </authorList>
    </citation>
    <scope>NUCLEOTIDE SEQUENCE [LARGE SCALE GENOMIC DNA]</scope>
    <source>
        <strain evidence="7 8">EGI 80759</strain>
    </source>
</reference>
<keyword evidence="3 7" id="KW-0378">Hydrolase</keyword>
<feature type="compositionally biased region" description="Polar residues" evidence="4">
    <location>
        <begin position="190"/>
        <end position="200"/>
    </location>
</feature>
<dbReference type="KEGG" id="erz:ER308_09420"/>
<dbReference type="NCBIfam" id="NF010372">
    <property type="entry name" value="PRK13798.1"/>
    <property type="match status" value="1"/>
</dbReference>
<keyword evidence="8" id="KW-1185">Reference proteome</keyword>
<feature type="domain" description="Allantoicase" evidence="5">
    <location>
        <begin position="17"/>
        <end position="163"/>
    </location>
</feature>
<evidence type="ECO:0000313" key="8">
    <source>
        <dbReference type="Proteomes" id="UP000291469"/>
    </source>
</evidence>
<dbReference type="InterPro" id="IPR017595">
    <property type="entry name" value="OHCU_decarboxylase-2"/>
</dbReference>
<sequence>MTDDAPPLPDLAARRLGGLVVDGSDDFFAPKERLLDPRPPRFDPDAYTERGKVMDGWESRRRRSGPDDWCIVRLGVPGVIETALVDTTHFTGNHPAAVTLEGCAVTGGTPGPDADWFPLLEHVPVSGDTAQRLPVETLRRVTHVRFTIHPDGGVARLRLHGQPLPDLVAAAWGGGRLDLAAATNGGHPLTTSDARFSSPENLIAPGLPHDMRDGWETRRRRGDLDAEDWAVLALATTGIVERVELDTTHFVGNYPARAAVDVAHAPELLPPAADGRALRPPPEEAWTEILAPRPLEAHQRHGFAVTDVPPATHLRLRINPDGGVARLRALGPVTEDGWRRAGLARLNALEPSRAEAALRACCASTTWARAVAARRPFTDPEALAEAADEAWWACGPDDWLEAFAAHPRIGERTRAPWSQAEQAGAASASDDTIAALEEGNRTYEEQFGHVFLIRAAGRSADEMLAQLRERLANDPETELRVAAGEQAEITRLRLDRLLVEGPPLADHADHDHRT</sequence>
<dbReference type="AlphaFoldDB" id="A0A411YF65"/>
<evidence type="ECO:0000313" key="7">
    <source>
        <dbReference type="EMBL" id="QBI19747.1"/>
    </source>
</evidence>
<name>A0A411YF65_9ACTN</name>
<keyword evidence="2 3" id="KW-0659">Purine metabolism</keyword>
<comment type="pathway">
    <text evidence="3">Nitrogen metabolism; (S)-allantoin degradation; (S)-ureidoglycolate from allantoate (aminidohydrolase route): step 1/1.</text>
</comment>
<feature type="region of interest" description="Disordered" evidence="4">
    <location>
        <begin position="190"/>
        <end position="209"/>
    </location>
</feature>
<dbReference type="NCBIfam" id="TIGR02961">
    <property type="entry name" value="allantoicase"/>
    <property type="match status" value="1"/>
</dbReference>
<protein>
    <recommendedName>
        <fullName evidence="3">Probable allantoicase</fullName>
        <ecNumber evidence="3">3.5.3.4</ecNumber>
    </recommendedName>
    <alternativeName>
        <fullName evidence="3">Allantoate amidinohydrolase</fullName>
    </alternativeName>
</protein>
<comment type="similarity">
    <text evidence="1 3">Belongs to the allantoicase family.</text>
</comment>
<feature type="domain" description="Allantoicase" evidence="5">
    <location>
        <begin position="185"/>
        <end position="332"/>
    </location>
</feature>
<dbReference type="GO" id="GO:0004037">
    <property type="term" value="F:allantoicase activity"/>
    <property type="evidence" value="ECO:0007669"/>
    <property type="project" value="UniProtKB-UniRule"/>
</dbReference>
<dbReference type="EMBL" id="CP036402">
    <property type="protein sequence ID" value="QBI19747.1"/>
    <property type="molecule type" value="Genomic_DNA"/>
</dbReference>
<dbReference type="InterPro" id="IPR005164">
    <property type="entry name" value="Allantoicase"/>
</dbReference>
<dbReference type="UniPathway" id="UPA00395">
    <property type="reaction ID" value="UER00654"/>
</dbReference>
<dbReference type="GO" id="GO:0000256">
    <property type="term" value="P:allantoin catabolic process"/>
    <property type="evidence" value="ECO:0007669"/>
    <property type="project" value="UniProtKB-UniRule"/>
</dbReference>
<dbReference type="Pfam" id="PF09349">
    <property type="entry name" value="OHCU_decarbox"/>
    <property type="match status" value="1"/>
</dbReference>
<dbReference type="NCBIfam" id="TIGR03180">
    <property type="entry name" value="UraD_2"/>
    <property type="match status" value="1"/>
</dbReference>
<dbReference type="InterPro" id="IPR036778">
    <property type="entry name" value="OHCU_decarboxylase_sf"/>
</dbReference>
<dbReference type="GO" id="GO:0006144">
    <property type="term" value="P:purine nucleobase metabolic process"/>
    <property type="evidence" value="ECO:0007669"/>
    <property type="project" value="UniProtKB-KW"/>
</dbReference>
<feature type="domain" description="Oxo-4-hydroxy-4-carboxy-5-ureidoimidazoline decarboxylase" evidence="6">
    <location>
        <begin position="347"/>
        <end position="495"/>
    </location>
</feature>
<dbReference type="SUPFAM" id="SSF49785">
    <property type="entry name" value="Galactose-binding domain-like"/>
    <property type="match status" value="2"/>
</dbReference>
<organism evidence="7 8">
    <name type="scientific">Egibacter rhizosphaerae</name>
    <dbReference type="NCBI Taxonomy" id="1670831"/>
    <lineage>
        <taxon>Bacteria</taxon>
        <taxon>Bacillati</taxon>
        <taxon>Actinomycetota</taxon>
        <taxon>Nitriliruptoria</taxon>
        <taxon>Egibacterales</taxon>
        <taxon>Egibacteraceae</taxon>
        <taxon>Egibacter</taxon>
    </lineage>
</organism>
<accession>A0A411YF65</accession>
<dbReference type="InterPro" id="IPR015908">
    <property type="entry name" value="Allantoicase_dom"/>
</dbReference>
<dbReference type="InterPro" id="IPR018020">
    <property type="entry name" value="OHCU_decarboxylase"/>
</dbReference>
<gene>
    <name evidence="3 7" type="primary">alc</name>
    <name evidence="7" type="ORF">ER308_09420</name>
</gene>
<dbReference type="InterPro" id="IPR008979">
    <property type="entry name" value="Galactose-bd-like_sf"/>
</dbReference>